<dbReference type="OrthoDB" id="4478216at2"/>
<proteinExistence type="predicted"/>
<evidence type="ECO:0000256" key="2">
    <source>
        <dbReference type="SAM" id="Phobius"/>
    </source>
</evidence>
<keyword evidence="2" id="KW-0812">Transmembrane</keyword>
<evidence type="ECO:0000313" key="3">
    <source>
        <dbReference type="EMBL" id="SFW13524.1"/>
    </source>
</evidence>
<dbReference type="RefSeq" id="WP_084742711.1">
    <property type="nucleotide sequence ID" value="NZ_FPJG01000002.1"/>
</dbReference>
<dbReference type="EMBL" id="FPJG01000002">
    <property type="protein sequence ID" value="SFW13524.1"/>
    <property type="molecule type" value="Genomic_DNA"/>
</dbReference>
<dbReference type="Proteomes" id="UP000182740">
    <property type="component" value="Unassembled WGS sequence"/>
</dbReference>
<feature type="transmembrane region" description="Helical" evidence="2">
    <location>
        <begin position="46"/>
        <end position="66"/>
    </location>
</feature>
<keyword evidence="2" id="KW-1133">Transmembrane helix</keyword>
<keyword evidence="4" id="KW-1185">Reference proteome</keyword>
<dbReference type="STRING" id="546364.SAMN04489730_0168"/>
<dbReference type="AlphaFoldDB" id="A0A1K1LRM1"/>
<keyword evidence="2" id="KW-0472">Membrane</keyword>
<gene>
    <name evidence="3" type="ORF">SAMN04489730_0168</name>
</gene>
<reference evidence="4" key="1">
    <citation type="submission" date="2016-11" db="EMBL/GenBank/DDBJ databases">
        <authorList>
            <person name="Varghese N."/>
            <person name="Submissions S."/>
        </authorList>
    </citation>
    <scope>NUCLEOTIDE SEQUENCE [LARGE SCALE GENOMIC DNA]</scope>
    <source>
        <strain evidence="4">DSM 44671</strain>
    </source>
</reference>
<accession>A0A1K1LRM1</accession>
<organism evidence="3 4">
    <name type="scientific">Amycolatopsis australiensis</name>
    <dbReference type="NCBI Taxonomy" id="546364"/>
    <lineage>
        <taxon>Bacteria</taxon>
        <taxon>Bacillati</taxon>
        <taxon>Actinomycetota</taxon>
        <taxon>Actinomycetes</taxon>
        <taxon>Pseudonocardiales</taxon>
        <taxon>Pseudonocardiaceae</taxon>
        <taxon>Amycolatopsis</taxon>
    </lineage>
</organism>
<name>A0A1K1LRM1_9PSEU</name>
<evidence type="ECO:0000256" key="1">
    <source>
        <dbReference type="SAM" id="MobiDB-lite"/>
    </source>
</evidence>
<evidence type="ECO:0000313" key="4">
    <source>
        <dbReference type="Proteomes" id="UP000182740"/>
    </source>
</evidence>
<protein>
    <submittedName>
        <fullName evidence="3">Uncharacterized protein</fullName>
    </submittedName>
</protein>
<sequence>MRLTQFNDPLSPAPQPPPSFTIPDPPPAAPRGMEWFGDFVISAMKYFGIVSVIVGFAICAIMMALGRRNRSEWAAQGMLGIPYIIGAILILVGAGGIVGGLLTAGR</sequence>
<feature type="compositionally biased region" description="Pro residues" evidence="1">
    <location>
        <begin position="11"/>
        <end position="27"/>
    </location>
</feature>
<feature type="transmembrane region" description="Helical" evidence="2">
    <location>
        <begin position="78"/>
        <end position="102"/>
    </location>
</feature>
<feature type="region of interest" description="Disordered" evidence="1">
    <location>
        <begin position="1"/>
        <end position="27"/>
    </location>
</feature>